<organism evidence="1 2">
    <name type="scientific">Enhygromyxa salina</name>
    <dbReference type="NCBI Taxonomy" id="215803"/>
    <lineage>
        <taxon>Bacteria</taxon>
        <taxon>Pseudomonadati</taxon>
        <taxon>Myxococcota</taxon>
        <taxon>Polyangia</taxon>
        <taxon>Nannocystales</taxon>
        <taxon>Nannocystaceae</taxon>
        <taxon>Enhygromyxa</taxon>
    </lineage>
</organism>
<name>A0A2S9YLD6_9BACT</name>
<dbReference type="AlphaFoldDB" id="A0A2S9YLD6"/>
<protein>
    <recommendedName>
        <fullName evidence="3">HEAT repeat protein</fullName>
    </recommendedName>
</protein>
<sequence>MWDPDQLAEIPVIADRLQAEGDLLGEWLAIRMRLDRGGVARPERKTLRRRARALRDRLGPRVILAQDSRLGRPYVVRDHGQIADLSVGQATPERLGLLLDRPDAAFVLRLRLRGEIEALRGCVELLLAPGSSPGRSLRELGLELVDAGDEPDLGAGRALGAELRERAQGLGEGLPSLFGLDIDGVSLALPFDRVAVGSDQPWTARRRTALGRALASPEPADRLGALERLLDHGEDAGQLRAPLLAIIERDPEPRVRAAAFAVVPRLGEVAEAIMALSADAARERDDPQLRDWLKLARGP</sequence>
<proteinExistence type="predicted"/>
<keyword evidence="2" id="KW-1185">Reference proteome</keyword>
<dbReference type="RefSeq" id="WP_106389651.1">
    <property type="nucleotide sequence ID" value="NZ_PVNK01000005.1"/>
</dbReference>
<evidence type="ECO:0000313" key="1">
    <source>
        <dbReference type="EMBL" id="PRQ05852.1"/>
    </source>
</evidence>
<comment type="caution">
    <text evidence="1">The sequence shown here is derived from an EMBL/GenBank/DDBJ whole genome shotgun (WGS) entry which is preliminary data.</text>
</comment>
<accession>A0A2S9YLD6</accession>
<evidence type="ECO:0008006" key="3">
    <source>
        <dbReference type="Google" id="ProtNLM"/>
    </source>
</evidence>
<reference evidence="1 2" key="1">
    <citation type="submission" date="2018-03" db="EMBL/GenBank/DDBJ databases">
        <title>Draft Genome Sequences of the Obligatory Marine Myxobacteria Enhygromyxa salina SWB005.</title>
        <authorList>
            <person name="Poehlein A."/>
            <person name="Moghaddam J.A."/>
            <person name="Harms H."/>
            <person name="Alanjari M."/>
            <person name="Koenig G.M."/>
            <person name="Daniel R."/>
            <person name="Schaeberle T.F."/>
        </authorList>
    </citation>
    <scope>NUCLEOTIDE SEQUENCE [LARGE SCALE GENOMIC DNA]</scope>
    <source>
        <strain evidence="1 2">SWB005</strain>
    </source>
</reference>
<evidence type="ECO:0000313" key="2">
    <source>
        <dbReference type="Proteomes" id="UP000237968"/>
    </source>
</evidence>
<gene>
    <name evidence="1" type="ORF">ENSA5_01720</name>
</gene>
<dbReference type="EMBL" id="PVNK01000005">
    <property type="protein sequence ID" value="PRQ05852.1"/>
    <property type="molecule type" value="Genomic_DNA"/>
</dbReference>
<dbReference type="Proteomes" id="UP000237968">
    <property type="component" value="Unassembled WGS sequence"/>
</dbReference>